<name>A0A1H2Z0K4_9PROT</name>
<reference evidence="1 2" key="1">
    <citation type="submission" date="2016-10" db="EMBL/GenBank/DDBJ databases">
        <authorList>
            <person name="de Groot N.N."/>
        </authorList>
    </citation>
    <scope>NUCLEOTIDE SEQUENCE [LARGE SCALE GENOMIC DNA]</scope>
    <source>
        <strain evidence="1 2">Nm110</strain>
    </source>
</reference>
<proteinExistence type="predicted"/>
<protein>
    <submittedName>
        <fullName evidence="1">Uncharacterized protein</fullName>
    </submittedName>
</protein>
<evidence type="ECO:0000313" key="1">
    <source>
        <dbReference type="EMBL" id="SDX10876.1"/>
    </source>
</evidence>
<dbReference type="Proteomes" id="UP000183454">
    <property type="component" value="Unassembled WGS sequence"/>
</dbReference>
<sequence>MPLGIASVIIPFPTVIVSLLPTPYNETHLEMLARYPRQLDKHLIDQYSVSQDLTTILPCAQFSCWFTLNQN</sequence>
<dbReference type="EMBL" id="FNNH01000062">
    <property type="protein sequence ID" value="SDX10876.1"/>
    <property type="molecule type" value="Genomic_DNA"/>
</dbReference>
<organism evidence="1 2">
    <name type="scientific">Nitrosomonas communis</name>
    <dbReference type="NCBI Taxonomy" id="44574"/>
    <lineage>
        <taxon>Bacteria</taxon>
        <taxon>Pseudomonadati</taxon>
        <taxon>Pseudomonadota</taxon>
        <taxon>Betaproteobacteria</taxon>
        <taxon>Nitrosomonadales</taxon>
        <taxon>Nitrosomonadaceae</taxon>
        <taxon>Nitrosomonas</taxon>
    </lineage>
</organism>
<accession>A0A1H2Z0K4</accession>
<gene>
    <name evidence="1" type="ORF">SAMN05421882_106211</name>
</gene>
<dbReference type="AlphaFoldDB" id="A0A1H2Z0K4"/>
<evidence type="ECO:0000313" key="2">
    <source>
        <dbReference type="Proteomes" id="UP000183454"/>
    </source>
</evidence>